<evidence type="ECO:0000259" key="2">
    <source>
        <dbReference type="Pfam" id="PF24034"/>
    </source>
</evidence>
<dbReference type="RefSeq" id="WP_310919973.1">
    <property type="nucleotide sequence ID" value="NZ_JAMQON010000003.1"/>
</dbReference>
<gene>
    <name evidence="3" type="ORF">NDI56_12950</name>
</gene>
<organism evidence="3 4">
    <name type="scientific">Haloarcula saliterrae</name>
    <dbReference type="NCBI Taxonomy" id="2950534"/>
    <lineage>
        <taxon>Archaea</taxon>
        <taxon>Methanobacteriati</taxon>
        <taxon>Methanobacteriota</taxon>
        <taxon>Stenosarchaea group</taxon>
        <taxon>Halobacteria</taxon>
        <taxon>Halobacteriales</taxon>
        <taxon>Haloarculaceae</taxon>
        <taxon>Haloarcula</taxon>
    </lineage>
</organism>
<evidence type="ECO:0000313" key="4">
    <source>
        <dbReference type="Proteomes" id="UP001259659"/>
    </source>
</evidence>
<feature type="region of interest" description="Disordered" evidence="1">
    <location>
        <begin position="82"/>
        <end position="104"/>
    </location>
</feature>
<keyword evidence="4" id="KW-1185">Reference proteome</keyword>
<accession>A0ABU2FEQ5</accession>
<dbReference type="InterPro" id="IPR055767">
    <property type="entry name" value="DUF7343"/>
</dbReference>
<name>A0ABU2FEQ5_9EURY</name>
<sequence>MRRTRSRSELFAAGVLVTATAVLVTQFLTATPTVAVAGDQSVRAGTLGWRFTLRDVAVVAVTAWAAGVSATVLLTGGSTAAANGTATARDTETQASTDRSSGELLQARRREWETVSDRLASNEELVYQTVLDADGVLPQSEIVDRTDLSKATVSRTLDSLETRDLVERKRRGMGNTVLLT</sequence>
<evidence type="ECO:0000256" key="1">
    <source>
        <dbReference type="SAM" id="MobiDB-lite"/>
    </source>
</evidence>
<proteinExistence type="predicted"/>
<dbReference type="InterPro" id="IPR036388">
    <property type="entry name" value="WH-like_DNA-bd_sf"/>
</dbReference>
<protein>
    <submittedName>
        <fullName evidence="3">MarR family transcriptional regulator</fullName>
    </submittedName>
</protein>
<dbReference type="Pfam" id="PF24034">
    <property type="entry name" value="DUF7343"/>
    <property type="match status" value="1"/>
</dbReference>
<dbReference type="SUPFAM" id="SSF46785">
    <property type="entry name" value="Winged helix' DNA-binding domain"/>
    <property type="match status" value="1"/>
</dbReference>
<dbReference type="InterPro" id="IPR036390">
    <property type="entry name" value="WH_DNA-bd_sf"/>
</dbReference>
<dbReference type="EMBL" id="JAMQON010000003">
    <property type="protein sequence ID" value="MDS0260305.1"/>
    <property type="molecule type" value="Genomic_DNA"/>
</dbReference>
<comment type="caution">
    <text evidence="3">The sequence shown here is derived from an EMBL/GenBank/DDBJ whole genome shotgun (WGS) entry which is preliminary data.</text>
</comment>
<dbReference type="Gene3D" id="1.10.10.10">
    <property type="entry name" value="Winged helix-like DNA-binding domain superfamily/Winged helix DNA-binding domain"/>
    <property type="match status" value="1"/>
</dbReference>
<reference evidence="3 4" key="1">
    <citation type="submission" date="2022-06" db="EMBL/GenBank/DDBJ databases">
        <title>Haloarcula sp. a new haloarchaeum isolate from saline soil.</title>
        <authorList>
            <person name="Strakova D."/>
            <person name="Galisteo C."/>
            <person name="Sanchez-Porro C."/>
            <person name="Ventosa A."/>
        </authorList>
    </citation>
    <scope>NUCLEOTIDE SEQUENCE [LARGE SCALE GENOMIC DNA]</scope>
    <source>
        <strain evidence="3 4">S1CR25-12</strain>
    </source>
</reference>
<evidence type="ECO:0000313" key="3">
    <source>
        <dbReference type="EMBL" id="MDS0260305.1"/>
    </source>
</evidence>
<dbReference type="Proteomes" id="UP001259659">
    <property type="component" value="Unassembled WGS sequence"/>
</dbReference>
<feature type="domain" description="DUF7343" evidence="2">
    <location>
        <begin position="119"/>
        <end position="179"/>
    </location>
</feature>